<organism evidence="8">
    <name type="scientific">Ipomoea batatas</name>
    <name type="common">Sweet potato</name>
    <name type="synonym">Convolvulus batatas</name>
    <dbReference type="NCBI Taxonomy" id="4120"/>
    <lineage>
        <taxon>Eukaryota</taxon>
        <taxon>Viridiplantae</taxon>
        <taxon>Streptophyta</taxon>
        <taxon>Embryophyta</taxon>
        <taxon>Tracheophyta</taxon>
        <taxon>Spermatophyta</taxon>
        <taxon>Magnoliopsida</taxon>
        <taxon>eudicotyledons</taxon>
        <taxon>Gunneridae</taxon>
        <taxon>Pentapetalae</taxon>
        <taxon>asterids</taxon>
        <taxon>lamiids</taxon>
        <taxon>Solanales</taxon>
        <taxon>Convolvulaceae</taxon>
        <taxon>Ipomoeeae</taxon>
        <taxon>Ipomoea</taxon>
    </lineage>
</organism>
<dbReference type="Gene3D" id="2.20.25.80">
    <property type="entry name" value="WRKY domain"/>
    <property type="match status" value="1"/>
</dbReference>
<keyword evidence="4" id="KW-0804">Transcription</keyword>
<dbReference type="GO" id="GO:0000976">
    <property type="term" value="F:transcription cis-regulatory region binding"/>
    <property type="evidence" value="ECO:0007669"/>
    <property type="project" value="TreeGrafter"/>
</dbReference>
<dbReference type="GO" id="GO:0003700">
    <property type="term" value="F:DNA-binding transcription factor activity"/>
    <property type="evidence" value="ECO:0007669"/>
    <property type="project" value="InterPro"/>
</dbReference>
<dbReference type="GO" id="GO:0042542">
    <property type="term" value="P:response to hydrogen peroxide"/>
    <property type="evidence" value="ECO:0007669"/>
    <property type="project" value="UniProtKB-ARBA"/>
</dbReference>
<dbReference type="AlphaFoldDB" id="A0A9E8G2Q1"/>
<dbReference type="GO" id="GO:0005634">
    <property type="term" value="C:nucleus"/>
    <property type="evidence" value="ECO:0007669"/>
    <property type="project" value="UniProtKB-SubCell"/>
</dbReference>
<accession>A0A9E8G2Q1</accession>
<keyword evidence="5" id="KW-0539">Nucleus</keyword>
<evidence type="ECO:0000259" key="7">
    <source>
        <dbReference type="PROSITE" id="PS50811"/>
    </source>
</evidence>
<dbReference type="GO" id="GO:0010193">
    <property type="term" value="P:response to ozone"/>
    <property type="evidence" value="ECO:0007669"/>
    <property type="project" value="UniProtKB-ARBA"/>
</dbReference>
<dbReference type="PROSITE" id="PS50811">
    <property type="entry name" value="WRKY"/>
    <property type="match status" value="1"/>
</dbReference>
<dbReference type="PANTHER" id="PTHR32096">
    <property type="entry name" value="WRKY TRANSCRIPTION FACTOR 30-RELATED-RELATED"/>
    <property type="match status" value="1"/>
</dbReference>
<dbReference type="SUPFAM" id="SSF118290">
    <property type="entry name" value="WRKY DNA-binding domain"/>
    <property type="match status" value="1"/>
</dbReference>
<evidence type="ECO:0000256" key="2">
    <source>
        <dbReference type="ARBA" id="ARBA00023015"/>
    </source>
</evidence>
<dbReference type="SMART" id="SM00774">
    <property type="entry name" value="WRKY"/>
    <property type="match status" value="1"/>
</dbReference>
<dbReference type="FunFam" id="2.20.25.80:FF:000009">
    <property type="entry name" value="WRKY transcription factor 53"/>
    <property type="match status" value="1"/>
</dbReference>
<dbReference type="GO" id="GO:0010150">
    <property type="term" value="P:leaf senescence"/>
    <property type="evidence" value="ECO:0007669"/>
    <property type="project" value="UniProtKB-ARBA"/>
</dbReference>
<dbReference type="Pfam" id="PF03106">
    <property type="entry name" value="WRKY"/>
    <property type="match status" value="1"/>
</dbReference>
<evidence type="ECO:0000256" key="6">
    <source>
        <dbReference type="ARBA" id="ARBA00060850"/>
    </source>
</evidence>
<keyword evidence="3" id="KW-0238">DNA-binding</keyword>
<evidence type="ECO:0000256" key="4">
    <source>
        <dbReference type="ARBA" id="ARBA00023163"/>
    </source>
</evidence>
<sequence length="348" mass="39108">MDSAYNGEYKALLNELIQGMECAKQLRVHLNSAASSETQYFFLQRILSSYEKALLILKWRLVGQSHPVAPPLPGAPEPSISLDRSLDINNNGFKEQQDYNVSKKRKAMPTWTEQVRVGAENGLEGPTEDGYSWRKYGQKDILGAKYPRSYYRCTFRLMHNCWATKQVQRSDDDPTVFDITYKGAHTCTLAPTTSVPPLRSPEKQELKQIHHQNENFQAMQSNQMLMNLRASLRVNTDGLDTKETAFPFSFPPTFSGLTDENQHFQSSQVDDNAVALGTYSPSFVSPTTPESNYFSASQQHTNAFKGVHISSANTSSTNSPIVGLDLDYSLHPATLDPNFPFDTLEFLT</sequence>
<name>A0A9E8G2Q1_IPOBA</name>
<dbReference type="InterPro" id="IPR036576">
    <property type="entry name" value="WRKY_dom_sf"/>
</dbReference>
<dbReference type="PANTHER" id="PTHR32096:SF36">
    <property type="entry name" value="WRKY TRANSCRIPTION FACTOR 41-RELATED"/>
    <property type="match status" value="1"/>
</dbReference>
<keyword evidence="2" id="KW-0805">Transcription regulation</keyword>
<dbReference type="InterPro" id="IPR003657">
    <property type="entry name" value="WRKY_dom"/>
</dbReference>
<evidence type="ECO:0000256" key="1">
    <source>
        <dbReference type="ARBA" id="ARBA00004123"/>
    </source>
</evidence>
<protein>
    <submittedName>
        <fullName evidence="8">SPWR1</fullName>
    </submittedName>
</protein>
<dbReference type="GO" id="GO:0009751">
    <property type="term" value="P:response to salicylic acid"/>
    <property type="evidence" value="ECO:0007669"/>
    <property type="project" value="UniProtKB-ARBA"/>
</dbReference>
<evidence type="ECO:0000256" key="5">
    <source>
        <dbReference type="ARBA" id="ARBA00023242"/>
    </source>
</evidence>
<dbReference type="InterPro" id="IPR044810">
    <property type="entry name" value="WRKY_plant"/>
</dbReference>
<comment type="subcellular location">
    <subcellularLocation>
        <location evidence="1">Nucleus</location>
    </subcellularLocation>
</comment>
<evidence type="ECO:0000313" key="8">
    <source>
        <dbReference type="EMBL" id="UZS94483.1"/>
    </source>
</evidence>
<proteinExistence type="evidence at transcript level"/>
<feature type="domain" description="WRKY" evidence="7">
    <location>
        <begin position="122"/>
        <end position="190"/>
    </location>
</feature>
<reference evidence="8" key="1">
    <citation type="journal article" date="2022" name="Nat. Plants">
        <title>Natural allelic variation confers high resistance to sweet potato weevils in sweet potato.</title>
        <authorList>
            <person name="Liu X."/>
            <person name="Wang Y."/>
            <person name="Zhu H."/>
            <person name="Mei G."/>
            <person name="Liao Y."/>
            <person name="Rao S."/>
            <person name="Li S."/>
            <person name="Chen A."/>
            <person name="Liu H."/>
            <person name="Zeng L."/>
            <person name="Xiao Y."/>
            <person name="Li X."/>
            <person name="Yang Z."/>
            <person name="Hou X."/>
        </authorList>
    </citation>
    <scope>NUCLEOTIDE SEQUENCE</scope>
</reference>
<comment type="similarity">
    <text evidence="6">Belongs to the WRKY group III family.</text>
</comment>
<evidence type="ECO:0000256" key="3">
    <source>
        <dbReference type="ARBA" id="ARBA00023125"/>
    </source>
</evidence>
<dbReference type="EMBL" id="OM283291">
    <property type="protein sequence ID" value="UZS94483.1"/>
    <property type="molecule type" value="mRNA"/>
</dbReference>